<evidence type="ECO:0000313" key="2">
    <source>
        <dbReference type="Proteomes" id="UP000254777"/>
    </source>
</evidence>
<accession>A0A379DC67</accession>
<evidence type="ECO:0000313" key="1">
    <source>
        <dbReference type="EMBL" id="SUB75544.1"/>
    </source>
</evidence>
<sequence length="175" mass="20772">MNINKKDLERLFQIISAYKEKEKIEEYNIVFSAPWENKYFLALDCLREFKIKLNAVISEDLEANYKDIITKFLNWNKIIFFKEVSLEDMAEIKTLFLNINRNSLVDIALLREGDFESKLVSKLLQKGTKILLWKCSVERFKKGENSYYRKKLLSYYDEISKMGVDIVDLEVVSQE</sequence>
<dbReference type="AlphaFoldDB" id="A0A379DC67"/>
<organism evidence="1 2">
    <name type="scientific">Peptoniphilus indolicus</name>
    <dbReference type="NCBI Taxonomy" id="33030"/>
    <lineage>
        <taxon>Bacteria</taxon>
        <taxon>Bacillati</taxon>
        <taxon>Bacillota</taxon>
        <taxon>Tissierellia</taxon>
        <taxon>Tissierellales</taxon>
        <taxon>Peptoniphilaceae</taxon>
        <taxon>Peptoniphilus</taxon>
    </lineage>
</organism>
<dbReference type="EMBL" id="UGTH01000001">
    <property type="protein sequence ID" value="SUB75544.1"/>
    <property type="molecule type" value="Genomic_DNA"/>
</dbReference>
<name>A0A379DC67_9FIRM</name>
<gene>
    <name evidence="1" type="ORF">NCTC11088_01342</name>
</gene>
<protein>
    <submittedName>
        <fullName evidence="1">Uncharacterized protein</fullName>
    </submittedName>
</protein>
<dbReference type="Proteomes" id="UP000254777">
    <property type="component" value="Unassembled WGS sequence"/>
</dbReference>
<dbReference type="RefSeq" id="WP_115312121.1">
    <property type="nucleotide sequence ID" value="NZ_UGTH01000001.1"/>
</dbReference>
<proteinExistence type="predicted"/>
<reference evidence="1 2" key="1">
    <citation type="submission" date="2018-06" db="EMBL/GenBank/DDBJ databases">
        <authorList>
            <consortium name="Pathogen Informatics"/>
            <person name="Doyle S."/>
        </authorList>
    </citation>
    <scope>NUCLEOTIDE SEQUENCE [LARGE SCALE GENOMIC DNA]</scope>
    <source>
        <strain evidence="1 2">NCTC11088</strain>
    </source>
</reference>